<dbReference type="RefSeq" id="WP_186852671.1">
    <property type="nucleotide sequence ID" value="NZ_JACOPO010000004.1"/>
</dbReference>
<sequence length="290" mass="33299">MSERKKYRIDADKLKSARKWADLSVEKLSEKASCVYAKTAPGKKGFSVSDIQKYEKGDAYIYADKLKILSSILEVRPESILFFDTPEPLSDTVQFKTWSRFVDDIFTYNGRYLGLVSYNNYMTFLFDCCSPRWEALSSLGSCGTKKPSAVTTKQQGVIYTSTRKNGLRKTDFISTREILVLLTHTKDEAVLRITEDRHVAEQFKRMVLKHQEVLHVIKGQIEAGEVQYSLSDLERLISYFEVLSKSLVYAEFCALGERAEQFLDGYDDSDQAAHHKDIYEQVMYSELDTL</sequence>
<dbReference type="EMBL" id="JACOPO010000004">
    <property type="protein sequence ID" value="MBC5722572.1"/>
    <property type="molecule type" value="Genomic_DNA"/>
</dbReference>
<dbReference type="CDD" id="cd00093">
    <property type="entry name" value="HTH_XRE"/>
    <property type="match status" value="1"/>
</dbReference>
<dbReference type="SUPFAM" id="SSF47413">
    <property type="entry name" value="lambda repressor-like DNA-binding domains"/>
    <property type="match status" value="1"/>
</dbReference>
<accession>A0A8J6M888</accession>
<reference evidence="2" key="1">
    <citation type="submission" date="2020-08" db="EMBL/GenBank/DDBJ databases">
        <title>Genome public.</title>
        <authorList>
            <person name="Liu C."/>
            <person name="Sun Q."/>
        </authorList>
    </citation>
    <scope>NUCLEOTIDE SEQUENCE</scope>
    <source>
        <strain evidence="2">NSJ-23</strain>
    </source>
</reference>
<dbReference type="Proteomes" id="UP000628736">
    <property type="component" value="Unassembled WGS sequence"/>
</dbReference>
<evidence type="ECO:0000259" key="1">
    <source>
        <dbReference type="PROSITE" id="PS50943"/>
    </source>
</evidence>
<protein>
    <submittedName>
        <fullName evidence="2">Helix-turn-helix transcriptional regulator</fullName>
    </submittedName>
</protein>
<dbReference type="InterPro" id="IPR001387">
    <property type="entry name" value="Cro/C1-type_HTH"/>
</dbReference>
<gene>
    <name evidence="2" type="ORF">H8S11_07085</name>
</gene>
<dbReference type="InterPro" id="IPR010982">
    <property type="entry name" value="Lambda_DNA-bd_dom_sf"/>
</dbReference>
<comment type="caution">
    <text evidence="2">The sequence shown here is derived from an EMBL/GenBank/DDBJ whole genome shotgun (WGS) entry which is preliminary data.</text>
</comment>
<dbReference type="GO" id="GO:0003677">
    <property type="term" value="F:DNA binding"/>
    <property type="evidence" value="ECO:0007669"/>
    <property type="project" value="InterPro"/>
</dbReference>
<keyword evidence="3" id="KW-1185">Reference proteome</keyword>
<name>A0A8J6M888_9FIRM</name>
<dbReference type="Gene3D" id="1.10.260.40">
    <property type="entry name" value="lambda repressor-like DNA-binding domains"/>
    <property type="match status" value="1"/>
</dbReference>
<evidence type="ECO:0000313" key="3">
    <source>
        <dbReference type="Proteomes" id="UP000628736"/>
    </source>
</evidence>
<organism evidence="2 3">
    <name type="scientific">Flintibacter hominis</name>
    <dbReference type="NCBI Taxonomy" id="2763048"/>
    <lineage>
        <taxon>Bacteria</taxon>
        <taxon>Bacillati</taxon>
        <taxon>Bacillota</taxon>
        <taxon>Clostridia</taxon>
        <taxon>Eubacteriales</taxon>
        <taxon>Flintibacter</taxon>
    </lineage>
</organism>
<feature type="domain" description="HTH cro/C1-type" evidence="1">
    <location>
        <begin position="45"/>
        <end position="80"/>
    </location>
</feature>
<dbReference type="AlphaFoldDB" id="A0A8J6M888"/>
<proteinExistence type="predicted"/>
<evidence type="ECO:0000313" key="2">
    <source>
        <dbReference type="EMBL" id="MBC5722572.1"/>
    </source>
</evidence>
<dbReference type="PROSITE" id="PS50943">
    <property type="entry name" value="HTH_CROC1"/>
    <property type="match status" value="1"/>
</dbReference>